<evidence type="ECO:0000313" key="2">
    <source>
        <dbReference type="EMBL" id="EGV00511.1"/>
    </source>
</evidence>
<comment type="caution">
    <text evidence="2">The sequence shown here is derived from an EMBL/GenBank/DDBJ whole genome shotgun (WGS) entry which is preliminary data.</text>
</comment>
<dbReference type="AlphaFoldDB" id="F9UJG8"/>
<evidence type="ECO:0008006" key="4">
    <source>
        <dbReference type="Google" id="ProtNLM"/>
    </source>
</evidence>
<dbReference type="Proteomes" id="UP000004978">
    <property type="component" value="Unassembled WGS sequence"/>
</dbReference>
<keyword evidence="1" id="KW-0472">Membrane</keyword>
<accession>F9UJG8</accession>
<keyword evidence="1" id="KW-0812">Transmembrane</keyword>
<reference evidence="2 3" key="1">
    <citation type="journal article" date="2013" name="Genome Announc.">
        <title>Genome Sequence of Mycoplasma columbinum Strain SF7.</title>
        <authorList>
            <person name="Guo Z."/>
            <person name="Xu X."/>
            <person name="Zheng Q."/>
            <person name="Li T."/>
            <person name="Kuang S."/>
            <person name="Zhang Z."/>
            <person name="Chen Y."/>
            <person name="Lu X."/>
            <person name="Zhou R."/>
            <person name="Bi D."/>
            <person name="Jin H."/>
        </authorList>
    </citation>
    <scope>NUCLEOTIDE SEQUENCE [LARGE SCALE GENOMIC DNA]</scope>
    <source>
        <strain evidence="2 3">SF7</strain>
    </source>
</reference>
<organism evidence="2 3">
    <name type="scientific">Mycoplasmopsis columbina SF7</name>
    <dbReference type="NCBI Taxonomy" id="1037410"/>
    <lineage>
        <taxon>Bacteria</taxon>
        <taxon>Bacillati</taxon>
        <taxon>Mycoplasmatota</taxon>
        <taxon>Mycoplasmoidales</taxon>
        <taxon>Metamycoplasmataceae</taxon>
        <taxon>Mycoplasmopsis</taxon>
    </lineage>
</organism>
<dbReference type="STRING" id="1037410.MCSF7_03133"/>
<protein>
    <recommendedName>
        <fullName evidence="4">Transmembrane protein</fullName>
    </recommendedName>
</protein>
<dbReference type="RefSeq" id="WP_006608435.1">
    <property type="nucleotide sequence ID" value="NZ_AFXA01000005.1"/>
</dbReference>
<evidence type="ECO:0000313" key="3">
    <source>
        <dbReference type="Proteomes" id="UP000004978"/>
    </source>
</evidence>
<gene>
    <name evidence="2" type="ORF">MCSF7_03133</name>
</gene>
<feature type="transmembrane region" description="Helical" evidence="1">
    <location>
        <begin position="84"/>
        <end position="114"/>
    </location>
</feature>
<feature type="transmembrane region" description="Helical" evidence="1">
    <location>
        <begin position="6"/>
        <end position="30"/>
    </location>
</feature>
<feature type="transmembrane region" description="Helical" evidence="1">
    <location>
        <begin position="42"/>
        <end position="72"/>
    </location>
</feature>
<keyword evidence="3" id="KW-1185">Reference proteome</keyword>
<sequence>MTTTQIIFFILSILGFVLISSFLFFTVITIRAHSKPFWVKQNLLAALAAQILNIFLFGLTIPAFITIVIPFFDSYDNDILLGTGIASLMIFIFVGMIAISFLGHFLYFLFNYIFANKKTFLRLKNIDKEKIKSKNPEEIKFHTLRFYAAFNKTKLNPIGNLDLESSLNKLKFLSRFHKEFFIILWATYLAHNKWFNTIENKEELKLSCEEKFYFSLKAAINFLEKEKQYNIKNFLKYIEKK</sequence>
<name>F9UJG8_9BACT</name>
<keyword evidence="1" id="KW-1133">Transmembrane helix</keyword>
<evidence type="ECO:0000256" key="1">
    <source>
        <dbReference type="SAM" id="Phobius"/>
    </source>
</evidence>
<proteinExistence type="predicted"/>
<dbReference type="EMBL" id="AFXA01000005">
    <property type="protein sequence ID" value="EGV00511.1"/>
    <property type="molecule type" value="Genomic_DNA"/>
</dbReference>